<dbReference type="AlphaFoldDB" id="A0A0P7YAH0"/>
<dbReference type="Proteomes" id="UP000050497">
    <property type="component" value="Unassembled WGS sequence"/>
</dbReference>
<comment type="pathway">
    <text evidence="2">Glycan metabolism; osmoregulated periplasmic glucan (OPG) biosynthesis.</text>
</comment>
<feature type="transmembrane region" description="Helical" evidence="12">
    <location>
        <begin position="511"/>
        <end position="534"/>
    </location>
</feature>
<dbReference type="OrthoDB" id="9775281at2"/>
<accession>A0A0P7YAH0</accession>
<dbReference type="Pfam" id="PF13632">
    <property type="entry name" value="Glyco_trans_2_3"/>
    <property type="match status" value="1"/>
</dbReference>
<evidence type="ECO:0000256" key="6">
    <source>
        <dbReference type="ARBA" id="ARBA00022519"/>
    </source>
</evidence>
<dbReference type="InterPro" id="IPR029044">
    <property type="entry name" value="Nucleotide-diphossugar_trans"/>
</dbReference>
<dbReference type="PANTHER" id="PTHR43867">
    <property type="entry name" value="CELLULOSE SYNTHASE CATALYTIC SUBUNIT A [UDP-FORMING]"/>
    <property type="match status" value="1"/>
</dbReference>
<dbReference type="Proteomes" id="UP000182800">
    <property type="component" value="Unassembled WGS sequence"/>
</dbReference>
<evidence type="ECO:0000313" key="14">
    <source>
        <dbReference type="EMBL" id="KPQ11052.1"/>
    </source>
</evidence>
<feature type="transmembrane region" description="Helical" evidence="12">
    <location>
        <begin position="98"/>
        <end position="124"/>
    </location>
</feature>
<dbReference type="SUPFAM" id="SSF53448">
    <property type="entry name" value="Nucleotide-diphospho-sugar transferases"/>
    <property type="match status" value="1"/>
</dbReference>
<evidence type="ECO:0000256" key="3">
    <source>
        <dbReference type="ARBA" id="ARBA00009337"/>
    </source>
</evidence>
<sequence>MAVYFVWHSIPADEPVLWEAFLDFIPKANKARAQDLSRGGVNAFCGRDGLPQPHHENRRLARRRALFFSLVALTALAALAALALVLGQQGLSAIDLAMLAVFAVTLPWTVIGFWNAVFGLIIALGRREPLDAVAPLAGRDAHERRLIGHTAIVVPAYDEDPQMVLGHIEATIDDLEDAGGLDNFEIFLLSDTQDSFRAAEEMRAVQGFCNRIGFADRFHYRRRSDNAGHKTGNLWEWLERRGADFDYMIVLDADSLMSGGAIRRLVRVMDCNPNLGICQTLIAGLPSRVAFTRMFQFGMRHGMRAYALGAAWWQGPAGPYWGHNAIIRIDAFMRHCRLPTLPGRGPLSGLVLSHDQLEAAQMVRGGYDVRVLPDEYGSYEINPPCLPEFVRRSLRWCQGNLQYLKLVTKPGWPPMARLQLALAILMYLSGPAWLLFMGLGFMQGALGVSGGAIADNPWGAAPSGLGLWLLAGMIVMVFAPKLAGLIDALADSRRRRSYGGGFRLLSSGIAEFLHGMLLAPIMAIAEALFILGLARGKGLTWKVQRRHGFAVTWRESIARFWPQTAIAALALTGFWLHAPQMLPWIIPVAIGPLSAILFCRFGTNPALGRMMARRRFAAIPEDIIAPPVVARAMRIATVADRSARIRAAAPALTPLPQPAGE</sequence>
<evidence type="ECO:0000256" key="10">
    <source>
        <dbReference type="ARBA" id="ARBA00022989"/>
    </source>
</evidence>
<keyword evidence="10 12" id="KW-1133">Transmembrane helix</keyword>
<comment type="caution">
    <text evidence="14">The sequence shown here is derived from an EMBL/GenBank/DDBJ whole genome shotgun (WGS) entry which is preliminary data.</text>
</comment>
<dbReference type="EMBL" id="FMBM01000001">
    <property type="protein sequence ID" value="SCC78023.1"/>
    <property type="molecule type" value="Genomic_DNA"/>
</dbReference>
<organism evidence="14 16">
    <name type="scientific">Saliniramus fredricksonii</name>
    <dbReference type="NCBI Taxonomy" id="1653334"/>
    <lineage>
        <taxon>Bacteria</taxon>
        <taxon>Pseudomonadati</taxon>
        <taxon>Pseudomonadota</taxon>
        <taxon>Alphaproteobacteria</taxon>
        <taxon>Hyphomicrobiales</taxon>
        <taxon>Salinarimonadaceae</taxon>
        <taxon>Saliniramus</taxon>
    </lineage>
</organism>
<dbReference type="NCBIfam" id="NF003962">
    <property type="entry name" value="PRK05454.2-5"/>
    <property type="match status" value="1"/>
</dbReference>
<dbReference type="PANTHER" id="PTHR43867:SF5">
    <property type="entry name" value="GLUCANS BIOSYNTHESIS GLUCOSYLTRANSFERASE H"/>
    <property type="match status" value="1"/>
</dbReference>
<keyword evidence="8 14" id="KW-0808">Transferase</keyword>
<evidence type="ECO:0000313" key="16">
    <source>
        <dbReference type="Proteomes" id="UP000050497"/>
    </source>
</evidence>
<keyword evidence="5" id="KW-1003">Cell membrane</keyword>
<reference evidence="15 17" key="2">
    <citation type="submission" date="2016-08" db="EMBL/GenBank/DDBJ databases">
        <authorList>
            <person name="Varghese N."/>
            <person name="Submissions Spin"/>
        </authorList>
    </citation>
    <scope>NUCLEOTIDE SEQUENCE [LARGE SCALE GENOMIC DNA]</scope>
    <source>
        <strain evidence="15 17">HL-109</strain>
    </source>
</reference>
<evidence type="ECO:0000256" key="5">
    <source>
        <dbReference type="ARBA" id="ARBA00022475"/>
    </source>
</evidence>
<gene>
    <name evidence="14" type="primary">mdoH</name>
    <name evidence="15" type="ORF">GA0071312_0039</name>
    <name evidence="14" type="ORF">HLUCCO17_07905</name>
</gene>
<feature type="transmembrane region" description="Helical" evidence="12">
    <location>
        <begin position="65"/>
        <end position="86"/>
    </location>
</feature>
<comment type="subcellular location">
    <subcellularLocation>
        <location evidence="1">Cell inner membrane</location>
        <topology evidence="1">Multi-pass membrane protein</topology>
    </subcellularLocation>
</comment>
<evidence type="ECO:0000256" key="9">
    <source>
        <dbReference type="ARBA" id="ARBA00022692"/>
    </source>
</evidence>
<keyword evidence="7" id="KW-0328">Glycosyltransferase</keyword>
<evidence type="ECO:0000256" key="8">
    <source>
        <dbReference type="ARBA" id="ARBA00022679"/>
    </source>
</evidence>
<name>A0A0P7YAH0_9HYPH</name>
<feature type="transmembrane region" description="Helical" evidence="12">
    <location>
        <begin position="581"/>
        <end position="603"/>
    </location>
</feature>
<evidence type="ECO:0000256" key="11">
    <source>
        <dbReference type="ARBA" id="ARBA00023136"/>
    </source>
</evidence>
<feature type="domain" description="Glycosyltransferase 2-like" evidence="13">
    <location>
        <begin position="249"/>
        <end position="437"/>
    </location>
</feature>
<evidence type="ECO:0000259" key="13">
    <source>
        <dbReference type="Pfam" id="PF13632"/>
    </source>
</evidence>
<dbReference type="Gene3D" id="3.90.550.10">
    <property type="entry name" value="Spore Coat Polysaccharide Biosynthesis Protein SpsA, Chain A"/>
    <property type="match status" value="1"/>
</dbReference>
<keyword evidence="11 12" id="KW-0472">Membrane</keyword>
<evidence type="ECO:0000256" key="7">
    <source>
        <dbReference type="ARBA" id="ARBA00022676"/>
    </source>
</evidence>
<dbReference type="PATRIC" id="fig|1653334.4.peg.2658"/>
<evidence type="ECO:0000313" key="17">
    <source>
        <dbReference type="Proteomes" id="UP000182800"/>
    </source>
</evidence>
<feature type="transmembrane region" description="Helical" evidence="12">
    <location>
        <begin position="420"/>
        <end position="445"/>
    </location>
</feature>
<dbReference type="GO" id="GO:0016758">
    <property type="term" value="F:hexosyltransferase activity"/>
    <property type="evidence" value="ECO:0007669"/>
    <property type="project" value="TreeGrafter"/>
</dbReference>
<comment type="similarity">
    <text evidence="3">Belongs to the glycosyltransferase 2 family. OpgH subfamily.</text>
</comment>
<proteinExistence type="inferred from homology"/>
<dbReference type="EMBL" id="LJSX01000010">
    <property type="protein sequence ID" value="KPQ11052.1"/>
    <property type="molecule type" value="Genomic_DNA"/>
</dbReference>
<feature type="transmembrane region" description="Helical" evidence="12">
    <location>
        <begin position="465"/>
        <end position="490"/>
    </location>
</feature>
<keyword evidence="17" id="KW-1185">Reference proteome</keyword>
<evidence type="ECO:0000256" key="4">
    <source>
        <dbReference type="ARBA" id="ARBA00020585"/>
    </source>
</evidence>
<evidence type="ECO:0000256" key="12">
    <source>
        <dbReference type="SAM" id="Phobius"/>
    </source>
</evidence>
<dbReference type="GO" id="GO:0005886">
    <property type="term" value="C:plasma membrane"/>
    <property type="evidence" value="ECO:0007669"/>
    <property type="project" value="UniProtKB-SubCell"/>
</dbReference>
<dbReference type="InterPro" id="IPR001173">
    <property type="entry name" value="Glyco_trans_2-like"/>
</dbReference>
<evidence type="ECO:0000256" key="2">
    <source>
        <dbReference type="ARBA" id="ARBA00005001"/>
    </source>
</evidence>
<dbReference type="NCBIfam" id="NF003958">
    <property type="entry name" value="PRK05454.2-1"/>
    <property type="match status" value="1"/>
</dbReference>
<dbReference type="STRING" id="1653334.GA0071312_0039"/>
<keyword evidence="6" id="KW-0997">Cell inner membrane</keyword>
<evidence type="ECO:0000256" key="1">
    <source>
        <dbReference type="ARBA" id="ARBA00004429"/>
    </source>
</evidence>
<evidence type="ECO:0000313" key="15">
    <source>
        <dbReference type="EMBL" id="SCC78023.1"/>
    </source>
</evidence>
<reference evidence="14 16" key="1">
    <citation type="submission" date="2015-09" db="EMBL/GenBank/DDBJ databases">
        <title>Identification and resolution of microdiversity through metagenomic sequencing of parallel consortia.</title>
        <authorList>
            <person name="Nelson W.C."/>
            <person name="Romine M.F."/>
            <person name="Lindemann S.R."/>
        </authorList>
    </citation>
    <scope>NUCLEOTIDE SEQUENCE [LARGE SCALE GENOMIC DNA]</scope>
    <source>
        <strain evidence="14">HL-109</strain>
    </source>
</reference>
<protein>
    <recommendedName>
        <fullName evidence="4">Glucans biosynthesis glucosyltransferase H</fullName>
    </recommendedName>
</protein>
<dbReference type="InterPro" id="IPR050321">
    <property type="entry name" value="Glycosyltr_2/OpgH_subfam"/>
</dbReference>
<keyword evidence="9 12" id="KW-0812">Transmembrane</keyword>